<dbReference type="Proteomes" id="UP000321954">
    <property type="component" value="Chromosome"/>
</dbReference>
<reference evidence="2 3" key="1">
    <citation type="submission" date="2019-08" db="EMBL/GenBank/DDBJ databases">
        <title>Antarcticibacterium arcticum sp. nov., a bacterium isolated from marine sediment of the Canadian Beaufort Sea.</title>
        <authorList>
            <person name="Lee Y.M."/>
            <person name="Baek K."/>
            <person name="Lee D.-H."/>
            <person name="Shin S.C."/>
            <person name="Jin Y.K."/>
            <person name="Park Y."/>
        </authorList>
    </citation>
    <scope>NUCLEOTIDE SEQUENCE [LARGE SCALE GENOMIC DNA]</scope>
    <source>
        <strain evidence="2 3">PAMC 28998</strain>
    </source>
</reference>
<proteinExistence type="predicted"/>
<evidence type="ECO:0000313" key="3">
    <source>
        <dbReference type="Proteomes" id="UP000321954"/>
    </source>
</evidence>
<dbReference type="EMBL" id="CP042476">
    <property type="protein sequence ID" value="QED37613.1"/>
    <property type="molecule type" value="Genomic_DNA"/>
</dbReference>
<accession>A0A5B8YLU9</accession>
<evidence type="ECO:0000313" key="2">
    <source>
        <dbReference type="EMBL" id="QED37613.1"/>
    </source>
</evidence>
<keyword evidence="1" id="KW-1133">Transmembrane helix</keyword>
<keyword evidence="3" id="KW-1185">Reference proteome</keyword>
<feature type="transmembrane region" description="Helical" evidence="1">
    <location>
        <begin position="39"/>
        <end position="56"/>
    </location>
</feature>
<gene>
    <name evidence="2" type="ORF">FK178_07685</name>
</gene>
<dbReference type="RefSeq" id="WP_146833082.1">
    <property type="nucleotide sequence ID" value="NZ_CP042476.1"/>
</dbReference>
<evidence type="ECO:0000256" key="1">
    <source>
        <dbReference type="SAM" id="Phobius"/>
    </source>
</evidence>
<keyword evidence="1" id="KW-0472">Membrane</keyword>
<dbReference type="OrthoDB" id="1445165at2"/>
<evidence type="ECO:0008006" key="4">
    <source>
        <dbReference type="Google" id="ProtNLM"/>
    </source>
</evidence>
<keyword evidence="1" id="KW-0812">Transmembrane</keyword>
<feature type="transmembrane region" description="Helical" evidence="1">
    <location>
        <begin position="15"/>
        <end position="33"/>
    </location>
</feature>
<organism evidence="2 3">
    <name type="scientific">Antarcticibacterium arcticum</name>
    <dbReference type="NCBI Taxonomy" id="2585771"/>
    <lineage>
        <taxon>Bacteria</taxon>
        <taxon>Pseudomonadati</taxon>
        <taxon>Bacteroidota</taxon>
        <taxon>Flavobacteriia</taxon>
        <taxon>Flavobacteriales</taxon>
        <taxon>Flavobacteriaceae</taxon>
        <taxon>Antarcticibacterium</taxon>
    </lineage>
</organism>
<protein>
    <recommendedName>
        <fullName evidence="4">PH domain-containing protein</fullName>
    </recommendedName>
</protein>
<sequence length="140" mass="15877">MARIVKPTGFFKKNYHYIVGGFWFLAGLISLILRESFIYYTYLPLGLGLIIYGYSIRKKTEESISWNNKGLFINDLANGKLSYPWEDIDTVFISNNHLTVKSGAANGIILDLLGYSEEDIHLLKAVVENTPQPQLPSFNL</sequence>
<dbReference type="AlphaFoldDB" id="A0A5B8YLU9"/>
<name>A0A5B8YLU9_9FLAO</name>
<dbReference type="KEGG" id="anp:FK178_07685"/>